<evidence type="ECO:0000313" key="1">
    <source>
        <dbReference type="EMBL" id="SEC45202.1"/>
    </source>
</evidence>
<dbReference type="InterPro" id="IPR007325">
    <property type="entry name" value="KFase/CYL"/>
</dbReference>
<dbReference type="GO" id="GO:0004061">
    <property type="term" value="F:arylformamidase activity"/>
    <property type="evidence" value="ECO:0007669"/>
    <property type="project" value="InterPro"/>
</dbReference>
<name>A0A1H4SLW2_9NOCA</name>
<sequence length="255" mass="28245">MSRIIDISMVTDGDPTLEGKGVIFEPHSLGAEWNQENYDIDPNHWPTPGAAFAVEHIDMNSHTGTHMDAPWHFGPVMADGSKPKTIEEWPIERCMGDGVVIDISDAEDGAEVSLEEIQQKLKDMNYTIKPGDIVLTMTGNDKYWGKPEYTTRGGGPSREALKWILEQGVTVVGTDAWSYDRPYAAWAADYHKHGKDPKYLWPCHLLGLEIEYAHIEKLANLDQLPPHGFKVIALPIKIAGGTAGFVRAVAIVDEV</sequence>
<dbReference type="PANTHER" id="PTHR31118:SF12">
    <property type="entry name" value="CYCLASE-LIKE PROTEIN 2"/>
    <property type="match status" value="1"/>
</dbReference>
<proteinExistence type="predicted"/>
<dbReference type="PANTHER" id="PTHR31118">
    <property type="entry name" value="CYCLASE-LIKE PROTEIN 2"/>
    <property type="match status" value="1"/>
</dbReference>
<dbReference type="GO" id="GO:0019441">
    <property type="term" value="P:L-tryptophan catabolic process to kynurenine"/>
    <property type="evidence" value="ECO:0007669"/>
    <property type="project" value="InterPro"/>
</dbReference>
<dbReference type="InterPro" id="IPR037175">
    <property type="entry name" value="KFase_sf"/>
</dbReference>
<reference evidence="2" key="1">
    <citation type="submission" date="2016-10" db="EMBL/GenBank/DDBJ databases">
        <authorList>
            <person name="Varghese N."/>
            <person name="Submissions S."/>
        </authorList>
    </citation>
    <scope>NUCLEOTIDE SEQUENCE [LARGE SCALE GENOMIC DNA]</scope>
    <source>
        <strain evidence="2">DSM 44498</strain>
    </source>
</reference>
<gene>
    <name evidence="1" type="ORF">SAMN04490239_4142</name>
</gene>
<dbReference type="AlphaFoldDB" id="A0A1H4SLW2"/>
<organism evidence="1 2">
    <name type="scientific">Rhodococcus koreensis</name>
    <dbReference type="NCBI Taxonomy" id="99653"/>
    <lineage>
        <taxon>Bacteria</taxon>
        <taxon>Bacillati</taxon>
        <taxon>Actinomycetota</taxon>
        <taxon>Actinomycetes</taxon>
        <taxon>Mycobacteriales</taxon>
        <taxon>Nocardiaceae</taxon>
        <taxon>Rhodococcus</taxon>
    </lineage>
</organism>
<accession>A0A1H4SLW2</accession>
<protein>
    <submittedName>
        <fullName evidence="1">Kynurenine formamidase</fullName>
    </submittedName>
</protein>
<keyword evidence="2" id="KW-1185">Reference proteome</keyword>
<dbReference type="EMBL" id="FNSV01000005">
    <property type="protein sequence ID" value="SEC45202.1"/>
    <property type="molecule type" value="Genomic_DNA"/>
</dbReference>
<dbReference type="OrthoDB" id="7067800at2"/>
<dbReference type="RefSeq" id="WP_072942992.1">
    <property type="nucleotide sequence ID" value="NZ_FNSV01000005.1"/>
</dbReference>
<evidence type="ECO:0000313" key="2">
    <source>
        <dbReference type="Proteomes" id="UP000183561"/>
    </source>
</evidence>
<dbReference type="Pfam" id="PF04199">
    <property type="entry name" value="Cyclase"/>
    <property type="match status" value="1"/>
</dbReference>
<dbReference type="Proteomes" id="UP000183561">
    <property type="component" value="Unassembled WGS sequence"/>
</dbReference>
<dbReference type="SUPFAM" id="SSF102198">
    <property type="entry name" value="Putative cyclase"/>
    <property type="match status" value="1"/>
</dbReference>
<dbReference type="Gene3D" id="3.50.30.50">
    <property type="entry name" value="Putative cyclase"/>
    <property type="match status" value="1"/>
</dbReference>